<protein>
    <submittedName>
        <fullName evidence="3 5">Coactivator CBP, KIX domain-containing protein</fullName>
    </submittedName>
</protein>
<feature type="domain" description="KIX" evidence="2">
    <location>
        <begin position="68"/>
        <end position="146"/>
    </location>
</feature>
<evidence type="ECO:0000313" key="3">
    <source>
        <dbReference type="EMBL" id="CEF71512.1"/>
    </source>
</evidence>
<dbReference type="AlphaFoldDB" id="A0A090LTG1"/>
<name>A0A090LTG1_STRRB</name>
<accession>A0A090LTG1</accession>
<evidence type="ECO:0000256" key="1">
    <source>
        <dbReference type="ARBA" id="ARBA00023242"/>
    </source>
</evidence>
<organism evidence="3">
    <name type="scientific">Strongyloides ratti</name>
    <name type="common">Parasitic roundworm</name>
    <dbReference type="NCBI Taxonomy" id="34506"/>
    <lineage>
        <taxon>Eukaryota</taxon>
        <taxon>Metazoa</taxon>
        <taxon>Ecdysozoa</taxon>
        <taxon>Nematoda</taxon>
        <taxon>Chromadorea</taxon>
        <taxon>Rhabditida</taxon>
        <taxon>Tylenchina</taxon>
        <taxon>Panagrolaimomorpha</taxon>
        <taxon>Strongyloidoidea</taxon>
        <taxon>Strongyloididae</taxon>
        <taxon>Strongyloides</taxon>
    </lineage>
</organism>
<evidence type="ECO:0000313" key="4">
    <source>
        <dbReference type="Proteomes" id="UP000035682"/>
    </source>
</evidence>
<reference evidence="5" key="2">
    <citation type="submission" date="2020-12" db="UniProtKB">
        <authorList>
            <consortium name="WormBaseParasite"/>
        </authorList>
    </citation>
    <scope>IDENTIFICATION</scope>
</reference>
<dbReference type="GO" id="GO:0003712">
    <property type="term" value="F:transcription coregulator activity"/>
    <property type="evidence" value="ECO:0007669"/>
    <property type="project" value="InterPro"/>
</dbReference>
<dbReference type="InterPro" id="IPR036529">
    <property type="entry name" value="KIX_dom_sf"/>
</dbReference>
<dbReference type="InterPro" id="IPR003101">
    <property type="entry name" value="KIX_dom"/>
</dbReference>
<dbReference type="RefSeq" id="XP_024510708.1">
    <property type="nucleotide sequence ID" value="XM_024645228.1"/>
</dbReference>
<dbReference type="STRING" id="34506.A0A090LTG1"/>
<evidence type="ECO:0000313" key="6">
    <source>
        <dbReference type="WormBase" id="SRAE_X000083600"/>
    </source>
</evidence>
<evidence type="ECO:0000313" key="5">
    <source>
        <dbReference type="WBParaSite" id="SRAE_X000083600.1"/>
    </source>
</evidence>
<dbReference type="GeneID" id="36383892"/>
<reference evidence="3 4" key="1">
    <citation type="submission" date="2014-09" db="EMBL/GenBank/DDBJ databases">
        <authorList>
            <person name="Martin A.A."/>
        </authorList>
    </citation>
    <scope>NUCLEOTIDE SEQUENCE</scope>
    <source>
        <strain evidence="4">ED321</strain>
        <strain evidence="3">ED321 Heterogonic</strain>
    </source>
</reference>
<gene>
    <name evidence="3 5 6" type="ORF">SRAE_X000083600</name>
</gene>
<dbReference type="WBParaSite" id="SRAE_X000083600.1">
    <property type="protein sequence ID" value="SRAE_X000083600.1"/>
    <property type="gene ID" value="WBGene00266398"/>
</dbReference>
<sequence>MIFPYFSALFIYSPPIYYFYNKHYFCIIMDSSQNGCQRNFDNINEKIKNKSKDYEKNEMNRGVENPMKDKSDWRENISDGLREHLRNRLVTVIIPYMFSNERSKNSLNINEKIFHIENSTFYGSNNKEEYFRLMAEKIHAIYKELHKNSSKPFDGDSFKDLIDNVSNLHLDK</sequence>
<dbReference type="SUPFAM" id="SSF47040">
    <property type="entry name" value="Kix domain of CBP (creb binding protein)"/>
    <property type="match status" value="1"/>
</dbReference>
<keyword evidence="1" id="KW-0539">Nucleus</keyword>
<keyword evidence="4" id="KW-1185">Reference proteome</keyword>
<proteinExistence type="predicted"/>
<dbReference type="Gene3D" id="1.10.246.20">
    <property type="entry name" value="Coactivator CBP, KIX domain"/>
    <property type="match status" value="1"/>
</dbReference>
<dbReference type="GO" id="GO:0006355">
    <property type="term" value="P:regulation of DNA-templated transcription"/>
    <property type="evidence" value="ECO:0007669"/>
    <property type="project" value="InterPro"/>
</dbReference>
<dbReference type="Pfam" id="PF02172">
    <property type="entry name" value="KIX"/>
    <property type="match status" value="1"/>
</dbReference>
<dbReference type="EMBL" id="LN609530">
    <property type="protein sequence ID" value="CEF71512.1"/>
    <property type="molecule type" value="Genomic_DNA"/>
</dbReference>
<dbReference type="CTD" id="36383892"/>
<dbReference type="OrthoDB" id="899at2759"/>
<dbReference type="Proteomes" id="UP000035682">
    <property type="component" value="Unplaced"/>
</dbReference>
<dbReference type="PROSITE" id="PS50952">
    <property type="entry name" value="KIX"/>
    <property type="match status" value="1"/>
</dbReference>
<dbReference type="WormBase" id="SRAE_X000083600">
    <property type="protein sequence ID" value="SRP02519"/>
    <property type="gene ID" value="WBGene00266398"/>
</dbReference>
<evidence type="ECO:0000259" key="2">
    <source>
        <dbReference type="PROSITE" id="PS50952"/>
    </source>
</evidence>